<dbReference type="InterPro" id="IPR036937">
    <property type="entry name" value="Adhesion_dom_fimbrial_sf"/>
</dbReference>
<accession>A0ABR4UCL9</accession>
<gene>
    <name evidence="3" type="ORF">CR62_13460</name>
</gene>
<dbReference type="SUPFAM" id="SSF49401">
    <property type="entry name" value="Bacterial adhesins"/>
    <property type="match status" value="1"/>
</dbReference>
<dbReference type="InterPro" id="IPR050263">
    <property type="entry name" value="Bact_Fimbrial_Adh_Pro"/>
</dbReference>
<evidence type="ECO:0000313" key="3">
    <source>
        <dbReference type="EMBL" id="KFB89773.1"/>
    </source>
</evidence>
<sequence length="174" mass="17489">MQLNKIMLSAILSLGAISVAHAAGDQGHGTVTFSGSIIDAPCSIALSDINQTVDLGQVSNVALANGGSSKPASFEVKLEGCVLGTAKNVTTTFTGIEGANGLLGMTGAAKGASIALTNGDGSPLKLNTPSKKQVLQDGNNTMSFSAFLKGDGVKDAAVVPGDFKSVVNFTLAYQ</sequence>
<name>A0ABR4UCL9_9GAMM</name>
<feature type="domain" description="Fimbrial-type adhesion" evidence="2">
    <location>
        <begin position="32"/>
        <end position="174"/>
    </location>
</feature>
<evidence type="ECO:0000259" key="2">
    <source>
        <dbReference type="Pfam" id="PF00419"/>
    </source>
</evidence>
<organism evidence="3 4">
    <name type="scientific">Serratia grimesii</name>
    <dbReference type="NCBI Taxonomy" id="82995"/>
    <lineage>
        <taxon>Bacteria</taxon>
        <taxon>Pseudomonadati</taxon>
        <taxon>Pseudomonadota</taxon>
        <taxon>Gammaproteobacteria</taxon>
        <taxon>Enterobacterales</taxon>
        <taxon>Yersiniaceae</taxon>
        <taxon>Serratia</taxon>
    </lineage>
</organism>
<dbReference type="Pfam" id="PF00419">
    <property type="entry name" value="Fimbrial"/>
    <property type="match status" value="1"/>
</dbReference>
<dbReference type="PANTHER" id="PTHR33420:SF26">
    <property type="entry name" value="FIMBRIAL SUBUNIT"/>
    <property type="match status" value="1"/>
</dbReference>
<dbReference type="Proteomes" id="UP000028721">
    <property type="component" value="Unassembled WGS sequence"/>
</dbReference>
<dbReference type="GeneID" id="75282881"/>
<dbReference type="EMBL" id="JGVP01000003">
    <property type="protein sequence ID" value="KFB89773.1"/>
    <property type="molecule type" value="Genomic_DNA"/>
</dbReference>
<reference evidence="3 4" key="1">
    <citation type="submission" date="2014-03" db="EMBL/GenBank/DDBJ databases">
        <title>Draft genome sequence of the Serratia grimesii strain a2.</title>
        <authorList>
            <person name="Toymentseva A."/>
            <person name="Kazakov S."/>
            <person name="Giliazeva A."/>
            <person name="Ismagilova R."/>
            <person name="Shah R."/>
            <person name="Sharipova M."/>
            <person name="Khaitlina S."/>
            <person name="Mardanova A."/>
        </authorList>
    </citation>
    <scope>NUCLEOTIDE SEQUENCE [LARGE SCALE GENOMIC DNA]</scope>
    <source>
        <strain evidence="3 4">A2</strain>
    </source>
</reference>
<evidence type="ECO:0000256" key="1">
    <source>
        <dbReference type="SAM" id="SignalP"/>
    </source>
</evidence>
<dbReference type="InterPro" id="IPR008966">
    <property type="entry name" value="Adhesion_dom_sf"/>
</dbReference>
<keyword evidence="1" id="KW-0732">Signal</keyword>
<dbReference type="InterPro" id="IPR000259">
    <property type="entry name" value="Adhesion_dom_fimbrial"/>
</dbReference>
<keyword evidence="4" id="KW-1185">Reference proteome</keyword>
<dbReference type="Gene3D" id="2.60.40.1090">
    <property type="entry name" value="Fimbrial-type adhesion domain"/>
    <property type="match status" value="1"/>
</dbReference>
<evidence type="ECO:0000313" key="4">
    <source>
        <dbReference type="Proteomes" id="UP000028721"/>
    </source>
</evidence>
<dbReference type="RefSeq" id="WP_037417161.1">
    <property type="nucleotide sequence ID" value="NZ_CAMIQM010000002.1"/>
</dbReference>
<protein>
    <submittedName>
        <fullName evidence="3">Fimbria A protein</fullName>
    </submittedName>
</protein>
<dbReference type="PANTHER" id="PTHR33420">
    <property type="entry name" value="FIMBRIAL SUBUNIT ELFA-RELATED"/>
    <property type="match status" value="1"/>
</dbReference>
<feature type="chain" id="PRO_5046185749" evidence="1">
    <location>
        <begin position="23"/>
        <end position="174"/>
    </location>
</feature>
<proteinExistence type="predicted"/>
<feature type="signal peptide" evidence="1">
    <location>
        <begin position="1"/>
        <end position="22"/>
    </location>
</feature>
<comment type="caution">
    <text evidence="3">The sequence shown here is derived from an EMBL/GenBank/DDBJ whole genome shotgun (WGS) entry which is preliminary data.</text>
</comment>